<keyword evidence="7" id="KW-0779">Telomere</keyword>
<keyword evidence="4" id="KW-1017">Isopeptide bond</keyword>
<dbReference type="AlphaFoldDB" id="G3SZF0"/>
<keyword evidence="3" id="KW-0158">Chromosome</keyword>
<gene>
    <name evidence="14" type="primary">ACD</name>
</gene>
<dbReference type="Pfam" id="PF10341">
    <property type="entry name" value="TPP1"/>
    <property type="match status" value="1"/>
</dbReference>
<dbReference type="PANTHER" id="PTHR14487">
    <property type="entry name" value="ADRENOCORTICAL DYSPLASIA PROTEIN ACD"/>
    <property type="match status" value="1"/>
</dbReference>
<dbReference type="GO" id="GO:0007004">
    <property type="term" value="P:telomere maintenance via telomerase"/>
    <property type="evidence" value="ECO:0007669"/>
    <property type="project" value="Ensembl"/>
</dbReference>
<keyword evidence="15" id="KW-1185">Reference proteome</keyword>
<dbReference type="GO" id="GO:0070182">
    <property type="term" value="F:DNA polymerase binding"/>
    <property type="evidence" value="ECO:0007669"/>
    <property type="project" value="Ensembl"/>
</dbReference>
<dbReference type="InParanoid" id="G3SZF0"/>
<evidence type="ECO:0000256" key="9">
    <source>
        <dbReference type="ARBA" id="ARBA00023242"/>
    </source>
</evidence>
<evidence type="ECO:0000256" key="6">
    <source>
        <dbReference type="ARBA" id="ARBA00022843"/>
    </source>
</evidence>
<dbReference type="Proteomes" id="UP000007646">
    <property type="component" value="Unassembled WGS sequence"/>
</dbReference>
<evidence type="ECO:0000256" key="1">
    <source>
        <dbReference type="ARBA" id="ARBA00004123"/>
    </source>
</evidence>
<dbReference type="HOGENOM" id="CLU_619569_0_0_1"/>
<dbReference type="GO" id="GO:0030326">
    <property type="term" value="P:embryonic limb morphogenesis"/>
    <property type="evidence" value="ECO:0007669"/>
    <property type="project" value="Ensembl"/>
</dbReference>
<dbReference type="GO" id="GO:0070203">
    <property type="term" value="P:regulation of establishment of protein localization to telomere"/>
    <property type="evidence" value="ECO:0007669"/>
    <property type="project" value="Ensembl"/>
</dbReference>
<dbReference type="GO" id="GO:0031848">
    <property type="term" value="P:protection from non-homologous end joining at telomere"/>
    <property type="evidence" value="ECO:0007669"/>
    <property type="project" value="Ensembl"/>
</dbReference>
<evidence type="ECO:0000256" key="7">
    <source>
        <dbReference type="ARBA" id="ARBA00022895"/>
    </source>
</evidence>
<comment type="function">
    <text evidence="10">Component of the shelterin complex (telosome) that is involved in the regulation of telomere length and protection. Shelterin associates with arrays of double-stranded TTAGGG repeats added by telomerase and protects chromosome ends. Without its protective activity, telomeres are no longer hidden from the DNA damage surveillance and chromosome ends are inappropriately processed by DNA repair pathways. Promotes binding of POT1 to single-stranded telomeric DNA. Modulates the inhibitory effects of POT1 on telomere elongation. The ACD-POT1 heterodimer enhances telomere elongation by recruiting telomerase to telomeres and increasing its processivity. May play a role in organogenesis.</text>
</comment>
<feature type="domain" description="Shelterin complex subunit TPP1/Est3" evidence="13">
    <location>
        <begin position="9"/>
        <end position="154"/>
    </location>
</feature>
<dbReference type="GO" id="GO:0070200">
    <property type="term" value="P:establishment of protein localization to telomere"/>
    <property type="evidence" value="ECO:0007669"/>
    <property type="project" value="Ensembl"/>
</dbReference>
<evidence type="ECO:0000313" key="15">
    <source>
        <dbReference type="Proteomes" id="UP000007646"/>
    </source>
</evidence>
<reference evidence="14" key="2">
    <citation type="submission" date="2025-08" db="UniProtKB">
        <authorList>
            <consortium name="Ensembl"/>
        </authorList>
    </citation>
    <scope>IDENTIFICATION</scope>
    <source>
        <strain evidence="14">Isolate ISIS603380</strain>
    </source>
</reference>
<keyword evidence="8" id="KW-0238">DNA-binding</keyword>
<sequence>MAGLGSLILRPWIRELVLGLEALSGPRPGQLLEVLQEAEAPGPSRAPDALFFGAALLVSDGTHSIRCLLTRRALDTSDWWEKEFGFRGTEGRLLLLQDCGVRVQVSERGAPAEFYLQVDRFSLLPTEQPLIRVAGCNQDPDVQKKLCDCLEEHLSESTSSNPGLTLSQLLDEVQEDQEHRRALVRLAESCLMLAGCQTTPTLTRWATSHCRATGEAVYTVPSLCLCISQDDQQILSSLGPGQRAQGTPPELHGHLQSEESSASISLLPALSLAAPDPVQRDSSQALPAICSTPGPFPPCSPHPSSLHPSHVPNSPFLSCTPSLLPFGRFPSPHKAHVTRAQKPTLELKELGLPLQNQQPPPRTNATKEALDPSPVWDPPKRHRDGCAFQYEYEPPCTSLCARVQAARLPPELVAWALHFVTEPSPESELTGV</sequence>
<keyword evidence="6" id="KW-0832">Ubl conjugation</keyword>
<dbReference type="eggNOG" id="ENOG502SAN8">
    <property type="taxonomic scope" value="Eukaryota"/>
</dbReference>
<dbReference type="GO" id="GO:0032211">
    <property type="term" value="P:negative regulation of telomere maintenance via telomerase"/>
    <property type="evidence" value="ECO:0007669"/>
    <property type="project" value="Ensembl"/>
</dbReference>
<dbReference type="GO" id="GO:0070187">
    <property type="term" value="C:shelterin complex"/>
    <property type="evidence" value="ECO:0007669"/>
    <property type="project" value="Ensembl"/>
</dbReference>
<evidence type="ECO:0000256" key="5">
    <source>
        <dbReference type="ARBA" id="ARBA00022553"/>
    </source>
</evidence>
<proteinExistence type="predicted"/>
<dbReference type="STRING" id="9785.ENSLAFP00000005983"/>
<organism evidence="14 15">
    <name type="scientific">Loxodonta africana</name>
    <name type="common">African elephant</name>
    <dbReference type="NCBI Taxonomy" id="9785"/>
    <lineage>
        <taxon>Eukaryota</taxon>
        <taxon>Metazoa</taxon>
        <taxon>Chordata</taxon>
        <taxon>Craniata</taxon>
        <taxon>Vertebrata</taxon>
        <taxon>Euteleostomi</taxon>
        <taxon>Mammalia</taxon>
        <taxon>Eutheria</taxon>
        <taxon>Afrotheria</taxon>
        <taxon>Proboscidea</taxon>
        <taxon>Elephantidae</taxon>
        <taxon>Loxodonta</taxon>
    </lineage>
</organism>
<dbReference type="GO" id="GO:0070198">
    <property type="term" value="P:protein localization to chromosome, telomeric region"/>
    <property type="evidence" value="ECO:0007669"/>
    <property type="project" value="Ensembl"/>
</dbReference>
<dbReference type="GO" id="GO:0016604">
    <property type="term" value="C:nuclear body"/>
    <property type="evidence" value="ECO:0007669"/>
    <property type="project" value="Ensembl"/>
</dbReference>
<dbReference type="GO" id="GO:0032202">
    <property type="term" value="P:telomere assembly"/>
    <property type="evidence" value="ECO:0007669"/>
    <property type="project" value="Ensembl"/>
</dbReference>
<dbReference type="OMA" id="FDCLEEH"/>
<comment type="subunit">
    <text evidence="11">Component of the shelterin complex (telosome) composed of TERF1, TERF2, TINF2, TERF2IP ACD and POT1. Forms heterodimers with POT1. Identified in a complex with POT1 and single-stranded telomeric DNA. Interacts with STN1 and TINF2.</text>
</comment>
<dbReference type="GO" id="GO:0006886">
    <property type="term" value="P:intracellular protein transport"/>
    <property type="evidence" value="ECO:0007669"/>
    <property type="project" value="Ensembl"/>
</dbReference>
<evidence type="ECO:0000256" key="4">
    <source>
        <dbReference type="ARBA" id="ARBA00022499"/>
    </source>
</evidence>
<dbReference type="GO" id="GO:0042162">
    <property type="term" value="F:telomeric DNA binding"/>
    <property type="evidence" value="ECO:0007669"/>
    <property type="project" value="Ensembl"/>
</dbReference>
<evidence type="ECO:0000256" key="2">
    <source>
        <dbReference type="ARBA" id="ARBA00004574"/>
    </source>
</evidence>
<comment type="subcellular location">
    <subcellularLocation>
        <location evidence="2">Chromosome</location>
        <location evidence="2">Telomere</location>
    </subcellularLocation>
    <subcellularLocation>
        <location evidence="1">Nucleus</location>
    </subcellularLocation>
</comment>
<feature type="region of interest" description="Disordered" evidence="12">
    <location>
        <begin position="237"/>
        <end position="259"/>
    </location>
</feature>
<evidence type="ECO:0000256" key="8">
    <source>
        <dbReference type="ARBA" id="ARBA00023125"/>
    </source>
</evidence>
<keyword evidence="5" id="KW-0597">Phosphoprotein</keyword>
<dbReference type="GO" id="GO:0005697">
    <property type="term" value="C:telomerase holoenzyme complex"/>
    <property type="evidence" value="ECO:0007669"/>
    <property type="project" value="InterPro"/>
</dbReference>
<feature type="region of interest" description="Disordered" evidence="12">
    <location>
        <begin position="354"/>
        <end position="378"/>
    </location>
</feature>
<keyword evidence="9" id="KW-0539">Nucleus</keyword>
<dbReference type="GO" id="GO:0010521">
    <property type="term" value="F:telomerase inhibitor activity"/>
    <property type="evidence" value="ECO:0007669"/>
    <property type="project" value="Ensembl"/>
</dbReference>
<dbReference type="Gene3D" id="2.40.50.960">
    <property type="match status" value="1"/>
</dbReference>
<dbReference type="InterPro" id="IPR019437">
    <property type="entry name" value="TPP1/Est3"/>
</dbReference>
<reference evidence="14 15" key="1">
    <citation type="submission" date="2009-06" db="EMBL/GenBank/DDBJ databases">
        <title>The Genome Sequence of Loxodonta africana (African elephant).</title>
        <authorList>
            <person name="Di Palma F."/>
            <person name="Heiman D."/>
            <person name="Young S."/>
            <person name="Johnson J."/>
            <person name="Lander E.S."/>
            <person name="Lindblad-Toh K."/>
        </authorList>
    </citation>
    <scope>NUCLEOTIDE SEQUENCE [LARGE SCALE GENOMIC DNA]</scope>
    <source>
        <strain evidence="14 15">Isolate ISIS603380</strain>
    </source>
</reference>
<dbReference type="Ensembl" id="ENSLAFT00000007117.4">
    <property type="protein sequence ID" value="ENSLAFP00000005983.4"/>
    <property type="gene ID" value="ENSLAFG00000007115.4"/>
</dbReference>
<protein>
    <submittedName>
        <fullName evidence="14">ACD shelterin complex subunit and telomerase recruitment factor</fullName>
    </submittedName>
</protein>
<dbReference type="FunFam" id="2.40.50.960:FF:000001">
    <property type="entry name" value="ACD, shelterin complex subunit and telomerase recruitment factor"/>
    <property type="match status" value="1"/>
</dbReference>
<evidence type="ECO:0000256" key="10">
    <source>
        <dbReference type="ARBA" id="ARBA00053730"/>
    </source>
</evidence>
<evidence type="ECO:0000256" key="3">
    <source>
        <dbReference type="ARBA" id="ARBA00022454"/>
    </source>
</evidence>
<dbReference type="GO" id="GO:0035282">
    <property type="term" value="P:segmentation"/>
    <property type="evidence" value="ECO:0007669"/>
    <property type="project" value="Ensembl"/>
</dbReference>
<evidence type="ECO:0000259" key="13">
    <source>
        <dbReference type="Pfam" id="PF10341"/>
    </source>
</evidence>
<dbReference type="GO" id="GO:0001655">
    <property type="term" value="P:urogenital system development"/>
    <property type="evidence" value="ECO:0007669"/>
    <property type="project" value="Ensembl"/>
</dbReference>
<dbReference type="GO" id="GO:0044877">
    <property type="term" value="F:protein-containing complex binding"/>
    <property type="evidence" value="ECO:0007669"/>
    <property type="project" value="Ensembl"/>
</dbReference>
<evidence type="ECO:0000256" key="12">
    <source>
        <dbReference type="SAM" id="MobiDB-lite"/>
    </source>
</evidence>
<evidence type="ECO:0000256" key="11">
    <source>
        <dbReference type="ARBA" id="ARBA00063822"/>
    </source>
</evidence>
<evidence type="ECO:0000313" key="14">
    <source>
        <dbReference type="Ensembl" id="ENSLAFP00000005983.4"/>
    </source>
</evidence>
<accession>G3SZF0</accession>
<name>G3SZF0_LOXAF</name>
<dbReference type="InterPro" id="IPR028631">
    <property type="entry name" value="ACD"/>
</dbReference>
<dbReference type="GO" id="GO:0001501">
    <property type="term" value="P:skeletal system development"/>
    <property type="evidence" value="ECO:0007669"/>
    <property type="project" value="Ensembl"/>
</dbReference>
<dbReference type="FunCoup" id="G3SZF0">
    <property type="interactions" value="296"/>
</dbReference>
<dbReference type="GeneTree" id="ENSGT00390000004877"/>
<reference evidence="14" key="3">
    <citation type="submission" date="2025-09" db="UniProtKB">
        <authorList>
            <consortium name="Ensembl"/>
        </authorList>
    </citation>
    <scope>IDENTIFICATION</scope>
    <source>
        <strain evidence="14">Isolate ISIS603380</strain>
    </source>
</reference>
<dbReference type="PANTHER" id="PTHR14487:SF3">
    <property type="entry name" value="ADRENOCORTICAL DYSPLASIA PROTEIN HOMOLOG"/>
    <property type="match status" value="1"/>
</dbReference>